<dbReference type="VEuPathDB" id="FungiDB:H257_07512"/>
<dbReference type="EMBL" id="KI913128">
    <property type="protein sequence ID" value="ETV79525.1"/>
    <property type="molecule type" value="Genomic_DNA"/>
</dbReference>
<reference evidence="1" key="1">
    <citation type="submission" date="2013-12" db="EMBL/GenBank/DDBJ databases">
        <title>The Genome Sequence of Aphanomyces astaci APO3.</title>
        <authorList>
            <consortium name="The Broad Institute Genomics Platform"/>
            <person name="Russ C."/>
            <person name="Tyler B."/>
            <person name="van West P."/>
            <person name="Dieguez-Uribeondo J."/>
            <person name="Young S.K."/>
            <person name="Zeng Q."/>
            <person name="Gargeya S."/>
            <person name="Fitzgerald M."/>
            <person name="Abouelleil A."/>
            <person name="Alvarado L."/>
            <person name="Chapman S.B."/>
            <person name="Gainer-Dewar J."/>
            <person name="Goldberg J."/>
            <person name="Griggs A."/>
            <person name="Gujja S."/>
            <person name="Hansen M."/>
            <person name="Howarth C."/>
            <person name="Imamovic A."/>
            <person name="Ireland A."/>
            <person name="Larimer J."/>
            <person name="McCowan C."/>
            <person name="Murphy C."/>
            <person name="Pearson M."/>
            <person name="Poon T.W."/>
            <person name="Priest M."/>
            <person name="Roberts A."/>
            <person name="Saif S."/>
            <person name="Shea T."/>
            <person name="Sykes S."/>
            <person name="Wortman J."/>
            <person name="Nusbaum C."/>
            <person name="Birren B."/>
        </authorList>
    </citation>
    <scope>NUCLEOTIDE SEQUENCE [LARGE SCALE GENOMIC DNA]</scope>
    <source>
        <strain evidence="1">APO3</strain>
    </source>
</reference>
<evidence type="ECO:0008006" key="2">
    <source>
        <dbReference type="Google" id="ProtNLM"/>
    </source>
</evidence>
<accession>W4GII9</accession>
<protein>
    <recommendedName>
        <fullName evidence="2">MSP domain-containing protein</fullName>
    </recommendedName>
</protein>
<organism evidence="1">
    <name type="scientific">Aphanomyces astaci</name>
    <name type="common">Crayfish plague agent</name>
    <dbReference type="NCBI Taxonomy" id="112090"/>
    <lineage>
        <taxon>Eukaryota</taxon>
        <taxon>Sar</taxon>
        <taxon>Stramenopiles</taxon>
        <taxon>Oomycota</taxon>
        <taxon>Saprolegniomycetes</taxon>
        <taxon>Saprolegniales</taxon>
        <taxon>Verrucalvaceae</taxon>
        <taxon>Aphanomyces</taxon>
    </lineage>
</organism>
<sequence length="178" mass="19566">MTSKFCNVSLFSMGNTVATKPLPTSRQRHPHRRTTLCVRPPSSPHVLDVSFNPSTRVAFTLVHGLAAMAVLHITNNGLVPVQLCVKPKHSRYYVVPMQDIVHAKRSMAVAIHVSARDGAAWIEAKKKKDTADGDTDVALEVEMVAAWSTPPEQLQPIKVVTFQSHCTTWTADDDCLAL</sequence>
<proteinExistence type="predicted"/>
<dbReference type="GeneID" id="20809508"/>
<dbReference type="RefSeq" id="XP_009831366.1">
    <property type="nucleotide sequence ID" value="XM_009833064.1"/>
</dbReference>
<dbReference type="OrthoDB" id="10620746at2759"/>
<evidence type="ECO:0000313" key="1">
    <source>
        <dbReference type="EMBL" id="ETV79525.1"/>
    </source>
</evidence>
<dbReference type="AlphaFoldDB" id="W4GII9"/>
<gene>
    <name evidence="1" type="ORF">H257_07512</name>
</gene>
<name>W4GII9_APHAT</name>